<dbReference type="Gene3D" id="3.40.630.30">
    <property type="match status" value="1"/>
</dbReference>
<dbReference type="SUPFAM" id="SSF55729">
    <property type="entry name" value="Acyl-CoA N-acyltransferases (Nat)"/>
    <property type="match status" value="1"/>
</dbReference>
<dbReference type="InterPro" id="IPR016181">
    <property type="entry name" value="Acyl_CoA_acyltransferase"/>
</dbReference>
<dbReference type="AlphaFoldDB" id="A0A538T8Z6"/>
<feature type="domain" description="N-acetyltransferase" evidence="3">
    <location>
        <begin position="19"/>
        <end position="161"/>
    </location>
</feature>
<sequence length="161" mass="17648">MDISRPTLGVRLMSGSMTTTIRAMAFGDAEQVAALAGELGYPSTRSQIEARFRGIEGNDDSRVLVAADSDGRVWGWVHVFGHHLIESEGQAEVGGLIVDSRARGAGIGTSLMAAAEAWARERGYTRLTLRSNTIRTEAHRFYQDLGYAIVKSQHKFQKPLR</sequence>
<organism evidence="4 5">
    <name type="scientific">Eiseniibacteriota bacterium</name>
    <dbReference type="NCBI Taxonomy" id="2212470"/>
    <lineage>
        <taxon>Bacteria</taxon>
        <taxon>Candidatus Eiseniibacteriota</taxon>
    </lineage>
</organism>
<comment type="caution">
    <text evidence="4">The sequence shown here is derived from an EMBL/GenBank/DDBJ whole genome shotgun (WGS) entry which is preliminary data.</text>
</comment>
<evidence type="ECO:0000256" key="2">
    <source>
        <dbReference type="ARBA" id="ARBA00023315"/>
    </source>
</evidence>
<dbReference type="GO" id="GO:0016747">
    <property type="term" value="F:acyltransferase activity, transferring groups other than amino-acyl groups"/>
    <property type="evidence" value="ECO:0007669"/>
    <property type="project" value="InterPro"/>
</dbReference>
<evidence type="ECO:0000313" key="4">
    <source>
        <dbReference type="EMBL" id="TMQ60110.1"/>
    </source>
</evidence>
<dbReference type="EMBL" id="VBOW01000017">
    <property type="protein sequence ID" value="TMQ60110.1"/>
    <property type="molecule type" value="Genomic_DNA"/>
</dbReference>
<dbReference type="PANTHER" id="PTHR43877">
    <property type="entry name" value="AMINOALKYLPHOSPHONATE N-ACETYLTRANSFERASE-RELATED-RELATED"/>
    <property type="match status" value="1"/>
</dbReference>
<protein>
    <submittedName>
        <fullName evidence="4">GNAT family N-acetyltransferase</fullName>
    </submittedName>
</protein>
<evidence type="ECO:0000259" key="3">
    <source>
        <dbReference type="PROSITE" id="PS51186"/>
    </source>
</evidence>
<keyword evidence="2" id="KW-0012">Acyltransferase</keyword>
<gene>
    <name evidence="4" type="ORF">E6K76_03050</name>
</gene>
<accession>A0A538T8Z6</accession>
<evidence type="ECO:0000313" key="5">
    <source>
        <dbReference type="Proteomes" id="UP000316852"/>
    </source>
</evidence>
<dbReference type="CDD" id="cd04301">
    <property type="entry name" value="NAT_SF"/>
    <property type="match status" value="1"/>
</dbReference>
<dbReference type="Proteomes" id="UP000316852">
    <property type="component" value="Unassembled WGS sequence"/>
</dbReference>
<dbReference type="Pfam" id="PF00583">
    <property type="entry name" value="Acetyltransf_1"/>
    <property type="match status" value="1"/>
</dbReference>
<keyword evidence="1 4" id="KW-0808">Transferase</keyword>
<dbReference type="InterPro" id="IPR050832">
    <property type="entry name" value="Bact_Acetyltransf"/>
</dbReference>
<proteinExistence type="predicted"/>
<name>A0A538T8Z6_UNCEI</name>
<dbReference type="InterPro" id="IPR000182">
    <property type="entry name" value="GNAT_dom"/>
</dbReference>
<dbReference type="PROSITE" id="PS51186">
    <property type="entry name" value="GNAT"/>
    <property type="match status" value="1"/>
</dbReference>
<dbReference type="PANTHER" id="PTHR43877:SF2">
    <property type="entry name" value="AMINOALKYLPHOSPHONATE N-ACETYLTRANSFERASE-RELATED"/>
    <property type="match status" value="1"/>
</dbReference>
<evidence type="ECO:0000256" key="1">
    <source>
        <dbReference type="ARBA" id="ARBA00022679"/>
    </source>
</evidence>
<reference evidence="4 5" key="1">
    <citation type="journal article" date="2019" name="Nat. Microbiol.">
        <title>Mediterranean grassland soil C-N compound turnover is dependent on rainfall and depth, and is mediated by genomically divergent microorganisms.</title>
        <authorList>
            <person name="Diamond S."/>
            <person name="Andeer P.F."/>
            <person name="Li Z."/>
            <person name="Crits-Christoph A."/>
            <person name="Burstein D."/>
            <person name="Anantharaman K."/>
            <person name="Lane K.R."/>
            <person name="Thomas B.C."/>
            <person name="Pan C."/>
            <person name="Northen T.R."/>
            <person name="Banfield J.F."/>
        </authorList>
    </citation>
    <scope>NUCLEOTIDE SEQUENCE [LARGE SCALE GENOMIC DNA]</scope>
    <source>
        <strain evidence="4">WS_6</strain>
    </source>
</reference>